<dbReference type="InterPro" id="IPR006104">
    <property type="entry name" value="Glyco_hydro_2_N"/>
</dbReference>
<dbReference type="Pfam" id="PF02837">
    <property type="entry name" value="Glyco_hydro_2_N"/>
    <property type="match status" value="1"/>
</dbReference>
<evidence type="ECO:0000256" key="3">
    <source>
        <dbReference type="ARBA" id="ARBA00012756"/>
    </source>
</evidence>
<sequence length="245" mass="28994">MSANRGKKYTHNYKCLNGSWKFLFLDAPEYSPEGFYKEEFNTDNWNDIIVPGNWQLQGYGKMHYSDLWYNFPINPPYVPTENPTGIYKRNFFIDESWISDKVILKFNGVDSAYNVWINGQEVGYSKGARIQSEFDITEYIRCGNNECCVRVYQWSDGTYLEDQDMWWLSGIFRDVELYTEPLLGVEDITVVTDLDEDYNDATLNIDLKFRKYENQKIKFELLDINKNIVFKELVDIDSNFKFSKI</sequence>
<evidence type="ECO:0000313" key="8">
    <source>
        <dbReference type="Proteomes" id="UP001239169"/>
    </source>
</evidence>
<comment type="similarity">
    <text evidence="2">Belongs to the glycosyl hydrolase 2 family.</text>
</comment>
<evidence type="ECO:0000256" key="1">
    <source>
        <dbReference type="ARBA" id="ARBA00001412"/>
    </source>
</evidence>
<keyword evidence="4" id="KW-0378">Hydrolase</keyword>
<dbReference type="EC" id="3.2.1.23" evidence="3"/>
<feature type="domain" description="Glycosyl hydrolases family 2 sugar binding" evidence="6">
    <location>
        <begin position="14"/>
        <end position="181"/>
    </location>
</feature>
<accession>A0ABY8R756</accession>
<evidence type="ECO:0000313" key="7">
    <source>
        <dbReference type="EMBL" id="WGX77275.1"/>
    </source>
</evidence>
<dbReference type="InterPro" id="IPR013783">
    <property type="entry name" value="Ig-like_fold"/>
</dbReference>
<organism evidence="7 8">
    <name type="scientific">Paraclostridium bifermentans</name>
    <name type="common">Clostridium bifermentans</name>
    <dbReference type="NCBI Taxonomy" id="1490"/>
    <lineage>
        <taxon>Bacteria</taxon>
        <taxon>Bacillati</taxon>
        <taxon>Bacillota</taxon>
        <taxon>Clostridia</taxon>
        <taxon>Peptostreptococcales</taxon>
        <taxon>Peptostreptococcaceae</taxon>
        <taxon>Paraclostridium</taxon>
    </lineage>
</organism>
<name>A0ABY8R756_PARBF</name>
<comment type="catalytic activity">
    <reaction evidence="1">
        <text>Hydrolysis of terminal non-reducing beta-D-galactose residues in beta-D-galactosides.</text>
        <dbReference type="EC" id="3.2.1.23"/>
    </reaction>
</comment>
<dbReference type="InterPro" id="IPR036156">
    <property type="entry name" value="Beta-gal/glucu_dom_sf"/>
</dbReference>
<evidence type="ECO:0000256" key="5">
    <source>
        <dbReference type="ARBA" id="ARBA00023295"/>
    </source>
</evidence>
<reference evidence="7 8" key="1">
    <citation type="submission" date="2023-04" db="EMBL/GenBank/DDBJ databases">
        <title>Bacteria Genome Submission.</title>
        <authorList>
            <person name="Isaac P."/>
        </authorList>
    </citation>
    <scope>NUCLEOTIDE SEQUENCE [LARGE SCALE GENOMIC DNA]</scope>
    <source>
        <strain evidence="7 8">SampleS7P1</strain>
    </source>
</reference>
<dbReference type="PANTHER" id="PTHR46323">
    <property type="entry name" value="BETA-GALACTOSIDASE"/>
    <property type="match status" value="1"/>
</dbReference>
<evidence type="ECO:0000256" key="4">
    <source>
        <dbReference type="ARBA" id="ARBA00022801"/>
    </source>
</evidence>
<dbReference type="SUPFAM" id="SSF49303">
    <property type="entry name" value="beta-Galactosidase/glucuronidase domain"/>
    <property type="match status" value="1"/>
</dbReference>
<dbReference type="Gene3D" id="2.60.40.10">
    <property type="entry name" value="Immunoglobulins"/>
    <property type="match status" value="1"/>
</dbReference>
<evidence type="ECO:0000259" key="6">
    <source>
        <dbReference type="Pfam" id="PF02837"/>
    </source>
</evidence>
<keyword evidence="5" id="KW-0326">Glycosidase</keyword>
<protein>
    <recommendedName>
        <fullName evidence="3">beta-galactosidase</fullName>
        <ecNumber evidence="3">3.2.1.23</ecNumber>
    </recommendedName>
</protein>
<dbReference type="Gene3D" id="2.60.120.260">
    <property type="entry name" value="Galactose-binding domain-like"/>
    <property type="match status" value="1"/>
</dbReference>
<keyword evidence="8" id="KW-1185">Reference proteome</keyword>
<evidence type="ECO:0000256" key="2">
    <source>
        <dbReference type="ARBA" id="ARBA00007401"/>
    </source>
</evidence>
<dbReference type="InterPro" id="IPR008979">
    <property type="entry name" value="Galactose-bd-like_sf"/>
</dbReference>
<dbReference type="Proteomes" id="UP001239169">
    <property type="component" value="Chromosome"/>
</dbReference>
<gene>
    <name evidence="7" type="ORF">QJS64_11710</name>
</gene>
<dbReference type="SUPFAM" id="SSF49785">
    <property type="entry name" value="Galactose-binding domain-like"/>
    <property type="match status" value="1"/>
</dbReference>
<dbReference type="InterPro" id="IPR050347">
    <property type="entry name" value="Bact_Beta-galactosidase"/>
</dbReference>
<dbReference type="EMBL" id="CP124685">
    <property type="protein sequence ID" value="WGX77275.1"/>
    <property type="molecule type" value="Genomic_DNA"/>
</dbReference>
<dbReference type="PANTHER" id="PTHR46323:SF2">
    <property type="entry name" value="BETA-GALACTOSIDASE"/>
    <property type="match status" value="1"/>
</dbReference>
<proteinExistence type="inferred from homology"/>